<dbReference type="NCBIfam" id="NF001775">
    <property type="entry name" value="PRK00513.1-6"/>
    <property type="match status" value="1"/>
</dbReference>
<dbReference type="GO" id="GO:0000902">
    <property type="term" value="P:cell morphogenesis"/>
    <property type="evidence" value="ECO:0007669"/>
    <property type="project" value="InterPro"/>
</dbReference>
<dbReference type="InterPro" id="IPR013033">
    <property type="entry name" value="MinC"/>
</dbReference>
<dbReference type="GO" id="GO:1901891">
    <property type="term" value="P:regulation of cell septum assembly"/>
    <property type="evidence" value="ECO:0007669"/>
    <property type="project" value="InterPro"/>
</dbReference>
<dbReference type="HAMAP" id="MF_00267">
    <property type="entry name" value="MinC"/>
    <property type="match status" value="1"/>
</dbReference>
<organism evidence="7 8">
    <name type="scientific">Clostridium gasigenes</name>
    <dbReference type="NCBI Taxonomy" id="94869"/>
    <lineage>
        <taxon>Bacteria</taxon>
        <taxon>Bacillati</taxon>
        <taxon>Bacillota</taxon>
        <taxon>Clostridia</taxon>
        <taxon>Eubacteriales</taxon>
        <taxon>Clostridiaceae</taxon>
        <taxon>Clostridium</taxon>
    </lineage>
</organism>
<dbReference type="InterPro" id="IPR016098">
    <property type="entry name" value="CAP/MinC_C"/>
</dbReference>
<dbReference type="Gene3D" id="2.160.20.70">
    <property type="match status" value="1"/>
</dbReference>
<dbReference type="PANTHER" id="PTHR34108">
    <property type="entry name" value="SEPTUM SITE-DETERMINING PROTEIN MINC"/>
    <property type="match status" value="1"/>
</dbReference>
<evidence type="ECO:0000256" key="4">
    <source>
        <dbReference type="ARBA" id="ARBA00046874"/>
    </source>
</evidence>
<dbReference type="PANTHER" id="PTHR34108:SF1">
    <property type="entry name" value="SEPTUM SITE-DETERMINING PROTEIN MINC"/>
    <property type="match status" value="1"/>
</dbReference>
<evidence type="ECO:0000313" key="7">
    <source>
        <dbReference type="EMBL" id="SDP35030.1"/>
    </source>
</evidence>
<evidence type="ECO:0000313" key="8">
    <source>
        <dbReference type="Proteomes" id="UP000198597"/>
    </source>
</evidence>
<dbReference type="Pfam" id="PF03775">
    <property type="entry name" value="MinC_C"/>
    <property type="match status" value="1"/>
</dbReference>
<dbReference type="EMBL" id="FNJM01000004">
    <property type="protein sequence ID" value="SDP35030.1"/>
    <property type="molecule type" value="Genomic_DNA"/>
</dbReference>
<dbReference type="AlphaFoldDB" id="A0A1H0RZW4"/>
<comment type="similarity">
    <text evidence="5">Belongs to the MinC family.</text>
</comment>
<dbReference type="NCBIfam" id="TIGR01222">
    <property type="entry name" value="minC"/>
    <property type="match status" value="1"/>
</dbReference>
<keyword evidence="8" id="KW-1185">Reference proteome</keyword>
<dbReference type="InterPro" id="IPR005526">
    <property type="entry name" value="Septum_form_inhib_MinC_C"/>
</dbReference>
<evidence type="ECO:0000256" key="2">
    <source>
        <dbReference type="ARBA" id="ARBA00023210"/>
    </source>
</evidence>
<accession>A0A1H0RZW4</accession>
<evidence type="ECO:0000256" key="3">
    <source>
        <dbReference type="ARBA" id="ARBA00023306"/>
    </source>
</evidence>
<gene>
    <name evidence="5" type="primary">minC</name>
    <name evidence="7" type="ORF">SAMN04488529_10490</name>
</gene>
<reference evidence="7 8" key="1">
    <citation type="submission" date="2016-10" db="EMBL/GenBank/DDBJ databases">
        <authorList>
            <person name="de Groot N.N."/>
        </authorList>
    </citation>
    <scope>NUCLEOTIDE SEQUENCE [LARGE SCALE GENOMIC DNA]</scope>
    <source>
        <strain evidence="7 8">DSM 12272</strain>
    </source>
</reference>
<dbReference type="InterPro" id="IPR036145">
    <property type="entry name" value="MinC_C_sf"/>
</dbReference>
<evidence type="ECO:0000256" key="5">
    <source>
        <dbReference type="HAMAP-Rule" id="MF_00267"/>
    </source>
</evidence>
<proteinExistence type="inferred from homology"/>
<dbReference type="GO" id="GO:0000917">
    <property type="term" value="P:division septum assembly"/>
    <property type="evidence" value="ECO:0007669"/>
    <property type="project" value="UniProtKB-KW"/>
</dbReference>
<evidence type="ECO:0000259" key="6">
    <source>
        <dbReference type="Pfam" id="PF03775"/>
    </source>
</evidence>
<dbReference type="OrthoDB" id="9790810at2"/>
<sequence>MNDDRLQIRGTKEGINAIIDMEKFDTFEEMLDLLIEKLTAGKSFYRGSTLKITANLKRVSEVDIEKLKAVLFEKILIRDCILEETQIDKKEEIEKENKIFNGVYEGKTKFLKKTVRGGQLINYSGNIVIIGDVNSGAEVHAGGNIIVMGRIKGLVHAGVGGNKKAIISALSLQPEVLQIANIITISPDDSQKPSYPEVAKIKDDTIIVEPYLPNKYIY</sequence>
<name>A0A1H0RZW4_9CLOT</name>
<protein>
    <recommendedName>
        <fullName evidence="5">Probable septum site-determining protein MinC</fullName>
    </recommendedName>
</protein>
<keyword evidence="1 5" id="KW-0132">Cell division</keyword>
<dbReference type="Proteomes" id="UP000198597">
    <property type="component" value="Unassembled WGS sequence"/>
</dbReference>
<dbReference type="RefSeq" id="WP_089968512.1">
    <property type="nucleotide sequence ID" value="NZ_FNJM01000004.1"/>
</dbReference>
<dbReference type="STRING" id="94869.SAMN04488529_10490"/>
<comment type="subunit">
    <text evidence="4 5">Interacts with MinD and FtsZ.</text>
</comment>
<dbReference type="SUPFAM" id="SSF63848">
    <property type="entry name" value="Cell-division inhibitor MinC, C-terminal domain"/>
    <property type="match status" value="1"/>
</dbReference>
<feature type="domain" description="Septum formation inhibitor MinC C-terminal" evidence="6">
    <location>
        <begin position="111"/>
        <end position="209"/>
    </location>
</feature>
<comment type="function">
    <text evidence="5">Cell division inhibitor that blocks the formation of polar Z ring septums. Rapidly oscillates between the poles of the cell to destabilize FtsZ filaments that have formed before they mature into polar Z rings. Prevents FtsZ polymerization.</text>
</comment>
<keyword evidence="3 5" id="KW-0131">Cell cycle</keyword>
<keyword evidence="2 5" id="KW-0717">Septation</keyword>
<evidence type="ECO:0000256" key="1">
    <source>
        <dbReference type="ARBA" id="ARBA00022618"/>
    </source>
</evidence>